<dbReference type="InterPro" id="IPR011990">
    <property type="entry name" value="TPR-like_helical_dom_sf"/>
</dbReference>
<dbReference type="Gene3D" id="1.25.40.10">
    <property type="entry name" value="Tetratricopeptide repeat domain"/>
    <property type="match status" value="1"/>
</dbReference>
<evidence type="ECO:0000313" key="2">
    <source>
        <dbReference type="Proteomes" id="UP000886829"/>
    </source>
</evidence>
<reference evidence="1" key="1">
    <citation type="journal article" date="2021" name="PeerJ">
        <title>Extensive microbial diversity within the chicken gut microbiome revealed by metagenomics and culture.</title>
        <authorList>
            <person name="Gilroy R."/>
            <person name="Ravi A."/>
            <person name="Getino M."/>
            <person name="Pursley I."/>
            <person name="Horton D.L."/>
            <person name="Alikhan N.F."/>
            <person name="Baker D."/>
            <person name="Gharbi K."/>
            <person name="Hall N."/>
            <person name="Watson M."/>
            <person name="Adriaenssens E.M."/>
            <person name="Foster-Nyarko E."/>
            <person name="Jarju S."/>
            <person name="Secka A."/>
            <person name="Antonio M."/>
            <person name="Oren A."/>
            <person name="Chaudhuri R.R."/>
            <person name="La Ragione R."/>
            <person name="Hildebrand F."/>
            <person name="Pallen M.J."/>
        </authorList>
    </citation>
    <scope>NUCLEOTIDE SEQUENCE</scope>
    <source>
        <strain evidence="1">USASDec5-558</strain>
    </source>
</reference>
<comment type="caution">
    <text evidence="1">The sequence shown here is derived from an EMBL/GenBank/DDBJ whole genome shotgun (WGS) entry which is preliminary data.</text>
</comment>
<reference evidence="1" key="2">
    <citation type="submission" date="2021-04" db="EMBL/GenBank/DDBJ databases">
        <authorList>
            <person name="Gilroy R."/>
        </authorList>
    </citation>
    <scope>NUCLEOTIDE SEQUENCE</scope>
    <source>
        <strain evidence="1">USASDec5-558</strain>
    </source>
</reference>
<sequence length="106" mass="12359">MILGCELKFAASCIALARIYEHGPYVMQNEAKAAEYYARGTELMTPEERQKFFSERIDRNKEDRFHHVEEVWKMQDEIDALRSFNLESEADRNILQIQGSNGSNNN</sequence>
<dbReference type="Proteomes" id="UP000886829">
    <property type="component" value="Unassembled WGS sequence"/>
</dbReference>
<dbReference type="AlphaFoldDB" id="A0A9D1WB40"/>
<dbReference type="InterPro" id="IPR006597">
    <property type="entry name" value="Sel1-like"/>
</dbReference>
<dbReference type="SMART" id="SM00671">
    <property type="entry name" value="SEL1"/>
    <property type="match status" value="1"/>
</dbReference>
<protein>
    <submittedName>
        <fullName evidence="1">Uncharacterized protein</fullName>
    </submittedName>
</protein>
<gene>
    <name evidence="1" type="ORF">H9850_00525</name>
</gene>
<proteinExistence type="predicted"/>
<name>A0A9D1WB40_9GAMM</name>
<organism evidence="1 2">
    <name type="scientific">Candidatus Anaerobiospirillum pullistercoris</name>
    <dbReference type="NCBI Taxonomy" id="2838452"/>
    <lineage>
        <taxon>Bacteria</taxon>
        <taxon>Pseudomonadati</taxon>
        <taxon>Pseudomonadota</taxon>
        <taxon>Gammaproteobacteria</taxon>
        <taxon>Aeromonadales</taxon>
        <taxon>Succinivibrionaceae</taxon>
        <taxon>Anaerobiospirillum</taxon>
    </lineage>
</organism>
<accession>A0A9D1WB40</accession>
<evidence type="ECO:0000313" key="1">
    <source>
        <dbReference type="EMBL" id="HIX55941.1"/>
    </source>
</evidence>
<dbReference type="SUPFAM" id="SSF81901">
    <property type="entry name" value="HCP-like"/>
    <property type="match status" value="1"/>
</dbReference>
<dbReference type="EMBL" id="DXEV01000015">
    <property type="protein sequence ID" value="HIX55941.1"/>
    <property type="molecule type" value="Genomic_DNA"/>
</dbReference>